<evidence type="ECO:0000313" key="2">
    <source>
        <dbReference type="Proteomes" id="UP000439983"/>
    </source>
</evidence>
<gene>
    <name evidence="1" type="ORF">GHK62_31685</name>
</gene>
<accession>A0A6N7LRJ3</accession>
<reference evidence="1 2" key="1">
    <citation type="journal article" date="2013" name="Genome Biol.">
        <title>Comparative genomics of the core and accessory genomes of 48 Sinorhizobium strains comprising five genospecies.</title>
        <authorList>
            <person name="Sugawara M."/>
            <person name="Epstein B."/>
            <person name="Badgley B.D."/>
            <person name="Unno T."/>
            <person name="Xu L."/>
            <person name="Reese J."/>
            <person name="Gyaneshwar P."/>
            <person name="Denny R."/>
            <person name="Mudge J."/>
            <person name="Bharti A.K."/>
            <person name="Farmer A.D."/>
            <person name="May G.D."/>
            <person name="Woodward J.E."/>
            <person name="Medigue C."/>
            <person name="Vallenet D."/>
            <person name="Lajus A."/>
            <person name="Rouy Z."/>
            <person name="Martinez-Vaz B."/>
            <person name="Tiffin P."/>
            <person name="Young N.D."/>
            <person name="Sadowsky M.J."/>
        </authorList>
    </citation>
    <scope>NUCLEOTIDE SEQUENCE [LARGE SCALE GENOMIC DNA]</scope>
    <source>
        <strain evidence="1 2">USDA4894</strain>
    </source>
</reference>
<name>A0A6N7LRJ3_SINTE</name>
<evidence type="ECO:0008006" key="3">
    <source>
        <dbReference type="Google" id="ProtNLM"/>
    </source>
</evidence>
<evidence type="ECO:0000313" key="1">
    <source>
        <dbReference type="EMBL" id="MQX19125.1"/>
    </source>
</evidence>
<dbReference type="RefSeq" id="WP_153442912.1">
    <property type="nucleotide sequence ID" value="NZ_JACIGA010000002.1"/>
</dbReference>
<dbReference type="EMBL" id="WITC01000131">
    <property type="protein sequence ID" value="MQX19125.1"/>
    <property type="molecule type" value="Genomic_DNA"/>
</dbReference>
<protein>
    <recommendedName>
        <fullName evidence="3">ATP-binding cassette domain-containing protein</fullName>
    </recommendedName>
</protein>
<dbReference type="AlphaFoldDB" id="A0A6N7LRJ3"/>
<dbReference type="Proteomes" id="UP000439983">
    <property type="component" value="Unassembled WGS sequence"/>
</dbReference>
<sequence>MTFFLDRMTKLFGSVKLLHVFDLAADDGEFLVLPAASGSGKSTVLSMGAGLERISSGRIGPSSQANSALATSIISVIVFRCSELG</sequence>
<comment type="caution">
    <text evidence="1">The sequence shown here is derived from an EMBL/GenBank/DDBJ whole genome shotgun (WGS) entry which is preliminary data.</text>
</comment>
<dbReference type="InterPro" id="IPR027417">
    <property type="entry name" value="P-loop_NTPase"/>
</dbReference>
<dbReference type="SUPFAM" id="SSF52540">
    <property type="entry name" value="P-loop containing nucleoside triphosphate hydrolases"/>
    <property type="match status" value="1"/>
</dbReference>
<keyword evidence="2" id="KW-1185">Reference proteome</keyword>
<dbReference type="Gene3D" id="3.40.50.300">
    <property type="entry name" value="P-loop containing nucleotide triphosphate hydrolases"/>
    <property type="match status" value="1"/>
</dbReference>
<organism evidence="1 2">
    <name type="scientific">Sinorhizobium terangae</name>
    <dbReference type="NCBI Taxonomy" id="110322"/>
    <lineage>
        <taxon>Bacteria</taxon>
        <taxon>Pseudomonadati</taxon>
        <taxon>Pseudomonadota</taxon>
        <taxon>Alphaproteobacteria</taxon>
        <taxon>Hyphomicrobiales</taxon>
        <taxon>Rhizobiaceae</taxon>
        <taxon>Sinorhizobium/Ensifer group</taxon>
        <taxon>Sinorhizobium</taxon>
    </lineage>
</organism>
<proteinExistence type="predicted"/>